<dbReference type="AlphaFoldDB" id="A0A0V0R8W2"/>
<dbReference type="SUPFAM" id="SSF54160">
    <property type="entry name" value="Chromo domain-like"/>
    <property type="match status" value="1"/>
</dbReference>
<feature type="region of interest" description="Disordered" evidence="1">
    <location>
        <begin position="80"/>
        <end position="130"/>
    </location>
</feature>
<evidence type="ECO:0000313" key="3">
    <source>
        <dbReference type="EMBL" id="KRX10927.1"/>
    </source>
</evidence>
<feature type="compositionally biased region" description="Basic and acidic residues" evidence="1">
    <location>
        <begin position="107"/>
        <end position="130"/>
    </location>
</feature>
<reference evidence="3 4" key="1">
    <citation type="journal article" date="2015" name="Sci. Rep.">
        <title>Genome of the facultative scuticociliatosis pathogen Pseudocohnilembus persalinus provides insight into its virulence through horizontal gene transfer.</title>
        <authorList>
            <person name="Xiong J."/>
            <person name="Wang G."/>
            <person name="Cheng J."/>
            <person name="Tian M."/>
            <person name="Pan X."/>
            <person name="Warren A."/>
            <person name="Jiang C."/>
            <person name="Yuan D."/>
            <person name="Miao W."/>
        </authorList>
    </citation>
    <scope>NUCLEOTIDE SEQUENCE [LARGE SCALE GENOMIC DNA]</scope>
    <source>
        <strain evidence="3">36N120E</strain>
    </source>
</reference>
<comment type="caution">
    <text evidence="3">The sequence shown here is derived from an EMBL/GenBank/DDBJ whole genome shotgun (WGS) entry which is preliminary data.</text>
</comment>
<protein>
    <submittedName>
        <fullName evidence="3">Chromo domain protein</fullName>
    </submittedName>
</protein>
<dbReference type="EMBL" id="LDAU01000013">
    <property type="protein sequence ID" value="KRX10927.1"/>
    <property type="molecule type" value="Genomic_DNA"/>
</dbReference>
<accession>A0A0V0R8W2</accession>
<sequence>MDRQMDKIAPKNDQVEEIIGKNIIDGQFKFQVKWKKSGQYTWETVEDLQNNMDLLSEYIVYEEQNIRKKKMKFEMELMGDLKGSDEDNENEEDSQQENLVMGNIKQRQSEKIYKEQNFNQDDKNQVKNSI</sequence>
<evidence type="ECO:0000256" key="1">
    <source>
        <dbReference type="SAM" id="MobiDB-lite"/>
    </source>
</evidence>
<dbReference type="InterPro" id="IPR000953">
    <property type="entry name" value="Chromo/chromo_shadow_dom"/>
</dbReference>
<name>A0A0V0R8W2_PSEPJ</name>
<feature type="compositionally biased region" description="Acidic residues" evidence="1">
    <location>
        <begin position="86"/>
        <end position="95"/>
    </location>
</feature>
<dbReference type="InParanoid" id="A0A0V0R8W2"/>
<dbReference type="OrthoDB" id="433924at2759"/>
<keyword evidence="4" id="KW-1185">Reference proteome</keyword>
<dbReference type="CDD" id="cd00024">
    <property type="entry name" value="CD_CSD"/>
    <property type="match status" value="1"/>
</dbReference>
<evidence type="ECO:0000259" key="2">
    <source>
        <dbReference type="PROSITE" id="PS50013"/>
    </source>
</evidence>
<dbReference type="InterPro" id="IPR016197">
    <property type="entry name" value="Chromo-like_dom_sf"/>
</dbReference>
<dbReference type="Gene3D" id="2.40.50.40">
    <property type="match status" value="1"/>
</dbReference>
<proteinExistence type="predicted"/>
<dbReference type="Proteomes" id="UP000054937">
    <property type="component" value="Unassembled WGS sequence"/>
</dbReference>
<evidence type="ECO:0000313" key="4">
    <source>
        <dbReference type="Proteomes" id="UP000054937"/>
    </source>
</evidence>
<gene>
    <name evidence="3" type="ORF">PPERSA_12051</name>
</gene>
<feature type="domain" description="Chromo" evidence="2">
    <location>
        <begin position="13"/>
        <end position="58"/>
    </location>
</feature>
<dbReference type="PROSITE" id="PS50013">
    <property type="entry name" value="CHROMO_2"/>
    <property type="match status" value="1"/>
</dbReference>
<organism evidence="3 4">
    <name type="scientific">Pseudocohnilembus persalinus</name>
    <name type="common">Ciliate</name>
    <dbReference type="NCBI Taxonomy" id="266149"/>
    <lineage>
        <taxon>Eukaryota</taxon>
        <taxon>Sar</taxon>
        <taxon>Alveolata</taxon>
        <taxon>Ciliophora</taxon>
        <taxon>Intramacronucleata</taxon>
        <taxon>Oligohymenophorea</taxon>
        <taxon>Scuticociliatia</taxon>
        <taxon>Philasterida</taxon>
        <taxon>Pseudocohnilembidae</taxon>
        <taxon>Pseudocohnilembus</taxon>
    </lineage>
</organism>